<gene>
    <name evidence="1" type="ORF">ACFPFU_17160</name>
</gene>
<proteinExistence type="predicted"/>
<keyword evidence="2" id="KW-1185">Reference proteome</keyword>
<dbReference type="Gene3D" id="2.60.120.620">
    <property type="entry name" value="q2cbj1_9rhob like domain"/>
    <property type="match status" value="1"/>
</dbReference>
<dbReference type="Proteomes" id="UP001595818">
    <property type="component" value="Unassembled WGS sequence"/>
</dbReference>
<dbReference type="Pfam" id="PF09859">
    <property type="entry name" value="Oxygenase-NA"/>
    <property type="match status" value="1"/>
</dbReference>
<protein>
    <submittedName>
        <fullName evidence="1">2OG-Fe(II) oxygenase</fullName>
    </submittedName>
</protein>
<dbReference type="EMBL" id="JBHSJJ010000010">
    <property type="protein sequence ID" value="MFC4873434.1"/>
    <property type="molecule type" value="Genomic_DNA"/>
</dbReference>
<organism evidence="1 2">
    <name type="scientific">Negadavirga shengliensis</name>
    <dbReference type="NCBI Taxonomy" id="1389218"/>
    <lineage>
        <taxon>Bacteria</taxon>
        <taxon>Pseudomonadati</taxon>
        <taxon>Bacteroidota</taxon>
        <taxon>Cytophagia</taxon>
        <taxon>Cytophagales</taxon>
        <taxon>Cyclobacteriaceae</taxon>
        <taxon>Negadavirga</taxon>
    </lineage>
</organism>
<evidence type="ECO:0000313" key="2">
    <source>
        <dbReference type="Proteomes" id="UP001595818"/>
    </source>
</evidence>
<comment type="caution">
    <text evidence="1">The sequence shown here is derived from an EMBL/GenBank/DDBJ whole genome shotgun (WGS) entry which is preliminary data.</text>
</comment>
<evidence type="ECO:0000313" key="1">
    <source>
        <dbReference type="EMBL" id="MFC4873434.1"/>
    </source>
</evidence>
<accession>A0ABV9T3Z0</accession>
<name>A0ABV9T3Z0_9BACT</name>
<dbReference type="RefSeq" id="WP_377066284.1">
    <property type="nucleotide sequence ID" value="NZ_JBHSJJ010000010.1"/>
</dbReference>
<dbReference type="InterPro" id="IPR018655">
    <property type="entry name" value="DUF2086"/>
</dbReference>
<reference evidence="2" key="1">
    <citation type="journal article" date="2019" name="Int. J. Syst. Evol. Microbiol.">
        <title>The Global Catalogue of Microorganisms (GCM) 10K type strain sequencing project: providing services to taxonomists for standard genome sequencing and annotation.</title>
        <authorList>
            <consortium name="The Broad Institute Genomics Platform"/>
            <consortium name="The Broad Institute Genome Sequencing Center for Infectious Disease"/>
            <person name="Wu L."/>
            <person name="Ma J."/>
        </authorList>
    </citation>
    <scope>NUCLEOTIDE SEQUENCE [LARGE SCALE GENOMIC DNA]</scope>
    <source>
        <strain evidence="2">CGMCC 4.7466</strain>
    </source>
</reference>
<sequence length="232" mass="26680">MKIADHIIPDIAGNLHKNGHAIIPQFVSEADCDELKAGYHRQDRYRKTVYMERHRFGYGEYKYFNYPLPALIHSIRETLYPFLVPVANLWMKVLHTGRRFPDTHKELLEQCIAHGQHKPTPLILKYGPGGYNTLHQDLYGEIYFPMQAVLFLSDPVNDHAGGEFVLTEQVPRAQTKATVLKPRKGDILVFTTHFRPAKGKNAYYRINVKHGVSEVVQGERYTLGIIFHDALN</sequence>